<dbReference type="CDD" id="cd00051">
    <property type="entry name" value="EFh"/>
    <property type="match status" value="1"/>
</dbReference>
<dbReference type="EMBL" id="CAKKNE010000003">
    <property type="protein sequence ID" value="CAH0372114.1"/>
    <property type="molecule type" value="Genomic_DNA"/>
</dbReference>
<dbReference type="OrthoDB" id="26525at2759"/>
<feature type="domain" description="EF-hand" evidence="3">
    <location>
        <begin position="186"/>
        <end position="221"/>
    </location>
</feature>
<dbReference type="Pfam" id="PF13499">
    <property type="entry name" value="EF-hand_7"/>
    <property type="match status" value="1"/>
</dbReference>
<gene>
    <name evidence="4" type="ORF">PCAL00307_LOCUS21125</name>
    <name evidence="5" type="ORF">PECAL_3P20900</name>
</gene>
<dbReference type="AlphaFoldDB" id="A0A7S4A6U4"/>
<evidence type="ECO:0000313" key="6">
    <source>
        <dbReference type="Proteomes" id="UP000789595"/>
    </source>
</evidence>
<keyword evidence="6" id="KW-1185">Reference proteome</keyword>
<feature type="domain" description="EF-hand" evidence="3">
    <location>
        <begin position="226"/>
        <end position="261"/>
    </location>
</feature>
<dbReference type="PROSITE" id="PS50222">
    <property type="entry name" value="EF_HAND_2"/>
    <property type="match status" value="2"/>
</dbReference>
<protein>
    <recommendedName>
        <fullName evidence="3">EF-hand domain-containing protein</fullName>
    </recommendedName>
</protein>
<dbReference type="EMBL" id="HBIW01024505">
    <property type="protein sequence ID" value="CAE0705676.1"/>
    <property type="molecule type" value="Transcribed_RNA"/>
</dbReference>
<dbReference type="Proteomes" id="UP000789595">
    <property type="component" value="Unassembled WGS sequence"/>
</dbReference>
<dbReference type="SUPFAM" id="SSF47473">
    <property type="entry name" value="EF-hand"/>
    <property type="match status" value="1"/>
</dbReference>
<dbReference type="InterPro" id="IPR011992">
    <property type="entry name" value="EF-hand-dom_pair"/>
</dbReference>
<dbReference type="GO" id="GO:0005509">
    <property type="term" value="F:calcium ion binding"/>
    <property type="evidence" value="ECO:0007669"/>
    <property type="project" value="InterPro"/>
</dbReference>
<dbReference type="InterPro" id="IPR018247">
    <property type="entry name" value="EF_Hand_1_Ca_BS"/>
</dbReference>
<organism evidence="4">
    <name type="scientific">Pelagomonas calceolata</name>
    <dbReference type="NCBI Taxonomy" id="35677"/>
    <lineage>
        <taxon>Eukaryota</taxon>
        <taxon>Sar</taxon>
        <taxon>Stramenopiles</taxon>
        <taxon>Ochrophyta</taxon>
        <taxon>Pelagophyceae</taxon>
        <taxon>Pelagomonadales</taxon>
        <taxon>Pelagomonadaceae</taxon>
        <taxon>Pelagomonas</taxon>
    </lineage>
</organism>
<evidence type="ECO:0000313" key="5">
    <source>
        <dbReference type="EMBL" id="CAH0372114.1"/>
    </source>
</evidence>
<keyword evidence="1" id="KW-0106">Calcium</keyword>
<dbReference type="PROSITE" id="PS00018">
    <property type="entry name" value="EF_HAND_1"/>
    <property type="match status" value="2"/>
</dbReference>
<evidence type="ECO:0000259" key="3">
    <source>
        <dbReference type="PROSITE" id="PS50222"/>
    </source>
</evidence>
<name>A0A7S4A6U4_9STRA</name>
<dbReference type="Gene3D" id="1.10.238.10">
    <property type="entry name" value="EF-hand"/>
    <property type="match status" value="1"/>
</dbReference>
<feature type="region of interest" description="Disordered" evidence="2">
    <location>
        <begin position="1"/>
        <end position="33"/>
    </location>
</feature>
<evidence type="ECO:0000256" key="2">
    <source>
        <dbReference type="SAM" id="MobiDB-lite"/>
    </source>
</evidence>
<sequence length="432" mass="49185">MPRTGHFATGGSVATETVETDQKPSPHKANKKALRASIPEHLRPEELFGRIASEDEVITWKDLRRGVRLQLRIAQDQMDDEGTAAVWERISHNPCVDELLHYAGFETRAEREARAERERLEELERIRLAQLAEEERRRQAAVDNFDSECIPLKTLKLIVKRLKDLTVQEYIFEHMHDVGMSIPVFPEETLREAIYHHLDRNGDGSLECGEFKDIVRGRLRITKFDLDDEGLDRLVNAVDQDGSGDIDMDELHALLERGAAYDDDVLREGDDEVALRLGLDKTWQRPCPVLLSKATGRLTAKPDHTLPFAHDDVGDEVRVVTPREALYNRLESRNAQKLPRIKKEGRHLSLFPNVILYGEKPRRPSKAAMLHESSYLRTAAPAIPRTAPDRIEMTPFEQTGAHAEMAPPEKWTRTAAQREKVLADLELAGVYE</sequence>
<reference evidence="5" key="2">
    <citation type="submission" date="2021-11" db="EMBL/GenBank/DDBJ databases">
        <authorList>
            <consortium name="Genoscope - CEA"/>
            <person name="William W."/>
        </authorList>
    </citation>
    <scope>NUCLEOTIDE SEQUENCE</scope>
</reference>
<accession>A0A7S4A6U4</accession>
<reference evidence="4" key="1">
    <citation type="submission" date="2021-01" db="EMBL/GenBank/DDBJ databases">
        <authorList>
            <person name="Corre E."/>
            <person name="Pelletier E."/>
            <person name="Niang G."/>
            <person name="Scheremetjew M."/>
            <person name="Finn R."/>
            <person name="Kale V."/>
            <person name="Holt S."/>
            <person name="Cochrane G."/>
            <person name="Meng A."/>
            <person name="Brown T."/>
            <person name="Cohen L."/>
        </authorList>
    </citation>
    <scope>NUCLEOTIDE SEQUENCE</scope>
    <source>
        <strain evidence="4">CCMP1756</strain>
    </source>
</reference>
<evidence type="ECO:0000256" key="1">
    <source>
        <dbReference type="ARBA" id="ARBA00022837"/>
    </source>
</evidence>
<dbReference type="InterPro" id="IPR002048">
    <property type="entry name" value="EF_hand_dom"/>
</dbReference>
<evidence type="ECO:0000313" key="4">
    <source>
        <dbReference type="EMBL" id="CAE0705676.1"/>
    </source>
</evidence>
<proteinExistence type="predicted"/>